<gene>
    <name evidence="2" type="ORF">SAMN05216266_101519</name>
</gene>
<dbReference type="STRING" id="490629.SAMN05216266_101519"/>
<organism evidence="2 3">
    <name type="scientific">Amycolatopsis marina</name>
    <dbReference type="NCBI Taxonomy" id="490629"/>
    <lineage>
        <taxon>Bacteria</taxon>
        <taxon>Bacillati</taxon>
        <taxon>Actinomycetota</taxon>
        <taxon>Actinomycetes</taxon>
        <taxon>Pseudonocardiales</taxon>
        <taxon>Pseudonocardiaceae</taxon>
        <taxon>Amycolatopsis</taxon>
    </lineage>
</organism>
<dbReference type="InterPro" id="IPR017517">
    <property type="entry name" value="Maleyloyr_isom"/>
</dbReference>
<dbReference type="InterPro" id="IPR034660">
    <property type="entry name" value="DinB/YfiT-like"/>
</dbReference>
<dbReference type="SUPFAM" id="SSF109854">
    <property type="entry name" value="DinB/YfiT-like putative metalloenzymes"/>
    <property type="match status" value="1"/>
</dbReference>
<sequence>MTDNTTVLAQAIDQTNSLVRAVPDDNKHAATPCTDFNVAQLVEHLAVIADRVGTAIAPESTPTGSTWDDAFTRLRPLLGGVDPDRVVDLPFGRLPLGAALGVFVGEFVTHGWDLAVAIGRTDLLDDGLGQHALALVTARIPRDPRTHTPFGEVVSVPADAPVYDRLAGWMGRDPVWRSE</sequence>
<protein>
    <submittedName>
        <fullName evidence="2">TIGR03086 family protein</fullName>
    </submittedName>
</protein>
<accession>A0A1I0VV33</accession>
<evidence type="ECO:0000313" key="2">
    <source>
        <dbReference type="EMBL" id="SFA80202.1"/>
    </source>
</evidence>
<name>A0A1I0VV33_9PSEU</name>
<dbReference type="GO" id="GO:0046872">
    <property type="term" value="F:metal ion binding"/>
    <property type="evidence" value="ECO:0007669"/>
    <property type="project" value="InterPro"/>
</dbReference>
<reference evidence="3" key="1">
    <citation type="submission" date="2016-10" db="EMBL/GenBank/DDBJ databases">
        <authorList>
            <person name="Varghese N."/>
            <person name="Submissions S."/>
        </authorList>
    </citation>
    <scope>NUCLEOTIDE SEQUENCE [LARGE SCALE GENOMIC DNA]</scope>
    <source>
        <strain evidence="3">CGMCC 4.3568</strain>
    </source>
</reference>
<dbReference type="InterPro" id="IPR024344">
    <property type="entry name" value="MDMPI_metal-binding"/>
</dbReference>
<dbReference type="Proteomes" id="UP000243799">
    <property type="component" value="Unassembled WGS sequence"/>
</dbReference>
<dbReference type="RefSeq" id="WP_091668771.1">
    <property type="nucleotide sequence ID" value="NZ_FOKG01000001.1"/>
</dbReference>
<feature type="domain" description="Mycothiol-dependent maleylpyruvate isomerase metal-binding" evidence="1">
    <location>
        <begin position="8"/>
        <end position="69"/>
    </location>
</feature>
<evidence type="ECO:0000313" key="3">
    <source>
        <dbReference type="Proteomes" id="UP000243799"/>
    </source>
</evidence>
<dbReference type="AlphaFoldDB" id="A0A1I0VV33"/>
<proteinExistence type="predicted"/>
<dbReference type="Pfam" id="PF11716">
    <property type="entry name" value="MDMPI_N"/>
    <property type="match status" value="1"/>
</dbReference>
<evidence type="ECO:0000259" key="1">
    <source>
        <dbReference type="Pfam" id="PF11716"/>
    </source>
</evidence>
<dbReference type="OrthoDB" id="5185819at2"/>
<dbReference type="NCBIfam" id="TIGR03083">
    <property type="entry name" value="maleylpyruvate isomerase family mycothiol-dependent enzyme"/>
    <property type="match status" value="1"/>
</dbReference>
<dbReference type="EMBL" id="FOKG01000001">
    <property type="protein sequence ID" value="SFA80202.1"/>
    <property type="molecule type" value="Genomic_DNA"/>
</dbReference>
<keyword evidence="3" id="KW-1185">Reference proteome</keyword>